<keyword evidence="3 10" id="KW-1134">Transmembrane beta strand</keyword>
<evidence type="ECO:0000256" key="4">
    <source>
        <dbReference type="ARBA" id="ARBA00022692"/>
    </source>
</evidence>
<keyword evidence="4 10" id="KW-0812">Transmembrane</keyword>
<dbReference type="GO" id="GO:0015344">
    <property type="term" value="F:siderophore uptake transmembrane transporter activity"/>
    <property type="evidence" value="ECO:0007669"/>
    <property type="project" value="TreeGrafter"/>
</dbReference>
<dbReference type="Gene3D" id="2.170.130.10">
    <property type="entry name" value="TonB-dependent receptor, plug domain"/>
    <property type="match status" value="1"/>
</dbReference>
<evidence type="ECO:0000256" key="3">
    <source>
        <dbReference type="ARBA" id="ARBA00022452"/>
    </source>
</evidence>
<evidence type="ECO:0000256" key="8">
    <source>
        <dbReference type="ARBA" id="ARBA00023170"/>
    </source>
</evidence>
<accession>A0A7X8SKL1</accession>
<keyword evidence="8 14" id="KW-0675">Receptor</keyword>
<evidence type="ECO:0000313" key="15">
    <source>
        <dbReference type="Proteomes" id="UP000585050"/>
    </source>
</evidence>
<keyword evidence="6 11" id="KW-0798">TonB box</keyword>
<dbReference type="Pfam" id="PF00593">
    <property type="entry name" value="TonB_dep_Rec_b-barrel"/>
    <property type="match status" value="1"/>
</dbReference>
<dbReference type="PANTHER" id="PTHR30069">
    <property type="entry name" value="TONB-DEPENDENT OUTER MEMBRANE RECEPTOR"/>
    <property type="match status" value="1"/>
</dbReference>
<evidence type="ECO:0000256" key="10">
    <source>
        <dbReference type="PROSITE-ProRule" id="PRU01360"/>
    </source>
</evidence>
<evidence type="ECO:0000256" key="7">
    <source>
        <dbReference type="ARBA" id="ARBA00023136"/>
    </source>
</evidence>
<evidence type="ECO:0000256" key="5">
    <source>
        <dbReference type="ARBA" id="ARBA00022729"/>
    </source>
</evidence>
<evidence type="ECO:0000256" key="9">
    <source>
        <dbReference type="ARBA" id="ARBA00023237"/>
    </source>
</evidence>
<name>A0A7X8SKL1_9BACT</name>
<evidence type="ECO:0000256" key="6">
    <source>
        <dbReference type="ARBA" id="ARBA00023077"/>
    </source>
</evidence>
<dbReference type="InterPro" id="IPR012910">
    <property type="entry name" value="Plug_dom"/>
</dbReference>
<dbReference type="PANTHER" id="PTHR30069:SF29">
    <property type="entry name" value="HEMOGLOBIN AND HEMOGLOBIN-HAPTOGLOBIN-BINDING PROTEIN 1-RELATED"/>
    <property type="match status" value="1"/>
</dbReference>
<proteinExistence type="inferred from homology"/>
<evidence type="ECO:0000256" key="1">
    <source>
        <dbReference type="ARBA" id="ARBA00004571"/>
    </source>
</evidence>
<feature type="domain" description="TonB-dependent receptor-like beta-barrel" evidence="12">
    <location>
        <begin position="158"/>
        <end position="596"/>
    </location>
</feature>
<dbReference type="PROSITE" id="PS52016">
    <property type="entry name" value="TONB_DEPENDENT_REC_3"/>
    <property type="match status" value="1"/>
</dbReference>
<evidence type="ECO:0000256" key="11">
    <source>
        <dbReference type="RuleBase" id="RU003357"/>
    </source>
</evidence>
<keyword evidence="5" id="KW-0732">Signal</keyword>
<keyword evidence="7 10" id="KW-0472">Membrane</keyword>
<evidence type="ECO:0000259" key="13">
    <source>
        <dbReference type="Pfam" id="PF07715"/>
    </source>
</evidence>
<dbReference type="RefSeq" id="WP_168882669.1">
    <property type="nucleotide sequence ID" value="NZ_JABAIL010000003.1"/>
</dbReference>
<reference evidence="14 15" key="1">
    <citation type="submission" date="2020-04" db="EMBL/GenBank/DDBJ databases">
        <title>Flammeovirga sp. SR4, a novel species isolated from seawater.</title>
        <authorList>
            <person name="Wang X."/>
        </authorList>
    </citation>
    <scope>NUCLEOTIDE SEQUENCE [LARGE SCALE GENOMIC DNA]</scope>
    <source>
        <strain evidence="14 15">SR4</strain>
    </source>
</reference>
<dbReference type="Pfam" id="PF07715">
    <property type="entry name" value="Plug"/>
    <property type="match status" value="1"/>
</dbReference>
<dbReference type="EMBL" id="JABAIL010000003">
    <property type="protein sequence ID" value="NLR91961.1"/>
    <property type="molecule type" value="Genomic_DNA"/>
</dbReference>
<evidence type="ECO:0000256" key="2">
    <source>
        <dbReference type="ARBA" id="ARBA00022448"/>
    </source>
</evidence>
<evidence type="ECO:0000313" key="14">
    <source>
        <dbReference type="EMBL" id="NLR91961.1"/>
    </source>
</evidence>
<dbReference type="InterPro" id="IPR037066">
    <property type="entry name" value="Plug_dom_sf"/>
</dbReference>
<dbReference type="InterPro" id="IPR000531">
    <property type="entry name" value="Beta-barrel_TonB"/>
</dbReference>
<dbReference type="Proteomes" id="UP000585050">
    <property type="component" value="Unassembled WGS sequence"/>
</dbReference>
<protein>
    <submittedName>
        <fullName evidence="14">TonB-dependent receptor</fullName>
    </submittedName>
</protein>
<evidence type="ECO:0000259" key="12">
    <source>
        <dbReference type="Pfam" id="PF00593"/>
    </source>
</evidence>
<keyword evidence="2 10" id="KW-0813">Transport</keyword>
<comment type="subcellular location">
    <subcellularLocation>
        <location evidence="1 10">Cell outer membrane</location>
        <topology evidence="1 10">Multi-pass membrane protein</topology>
    </subcellularLocation>
</comment>
<dbReference type="SUPFAM" id="SSF56935">
    <property type="entry name" value="Porins"/>
    <property type="match status" value="1"/>
</dbReference>
<organism evidence="14 15">
    <name type="scientific">Flammeovirga agarivorans</name>
    <dbReference type="NCBI Taxonomy" id="2726742"/>
    <lineage>
        <taxon>Bacteria</taxon>
        <taxon>Pseudomonadati</taxon>
        <taxon>Bacteroidota</taxon>
        <taxon>Cytophagia</taxon>
        <taxon>Cytophagales</taxon>
        <taxon>Flammeovirgaceae</taxon>
        <taxon>Flammeovirga</taxon>
    </lineage>
</organism>
<feature type="domain" description="TonB-dependent receptor plug" evidence="13">
    <location>
        <begin position="46"/>
        <end position="147"/>
    </location>
</feature>
<sequence length="622" mass="70971">MRLKGLMAVLFFISTYCVGQEYQLPDRELKEVEITAKSMKYYSQGAHIQTFDSTEMQFYNEGTLATLLRDKASVYIREYGAPGQLSSISIRGASPENTAIVWNGINLNSLTLGQTDMSTINTFYFDNIDLQYGASSAQYGSGAVGGTIILKDQLDWERENHFELQTAYGSFNQQFYGFKAQYGNNKWKHKTVGLYQMADNDYTFYNEYAKEDQVQQNAGFWHAGILHETHFKPNENEEWSVNLWYTQDQRGIQPIMGNNMKPSTYDSTENTNFRGVVNYKVKNDKWTHTASVAYIQDELLNGGSQIATQRVQGDYRGETSLTNSLTLQTGLTLMNIWPDVYAYAADTEEFRGSVFAALRWDVTNRFNVSTTLRQTVVTGYSAPFTPSLNLSYIALEDGSQSLKIKSSAGRSYRVPTLNERYWGEKANPDIKPEDGYNVDLGFDYTKSNNHLTFNTSVTGFYLRTFNKILWIPGNPTYAANVKETYSRGVEVSADIGNQYSKQLLKWKFGAAYSFTDAQNLDKDKQLMYVPKNLIRSYINLGIATWSLNIDGNFVGKRTTANDYYNLDAYQLLNVGLSKWFKINNSRILLTAKVNNITNSEYQNYEEYPMPGINYMFKANFNF</sequence>
<keyword evidence="15" id="KW-1185">Reference proteome</keyword>
<dbReference type="InterPro" id="IPR039426">
    <property type="entry name" value="TonB-dep_rcpt-like"/>
</dbReference>
<keyword evidence="9 10" id="KW-0998">Cell outer membrane</keyword>
<dbReference type="AlphaFoldDB" id="A0A7X8SKL1"/>
<gene>
    <name evidence="14" type="ORF">HGP29_12120</name>
</gene>
<comment type="similarity">
    <text evidence="10 11">Belongs to the TonB-dependent receptor family.</text>
</comment>
<dbReference type="GO" id="GO:0044718">
    <property type="term" value="P:siderophore transmembrane transport"/>
    <property type="evidence" value="ECO:0007669"/>
    <property type="project" value="TreeGrafter"/>
</dbReference>
<dbReference type="Gene3D" id="2.40.170.20">
    <property type="entry name" value="TonB-dependent receptor, beta-barrel domain"/>
    <property type="match status" value="1"/>
</dbReference>
<dbReference type="InterPro" id="IPR036942">
    <property type="entry name" value="Beta-barrel_TonB_sf"/>
</dbReference>
<comment type="caution">
    <text evidence="14">The sequence shown here is derived from an EMBL/GenBank/DDBJ whole genome shotgun (WGS) entry which is preliminary data.</text>
</comment>
<dbReference type="GO" id="GO:0009279">
    <property type="term" value="C:cell outer membrane"/>
    <property type="evidence" value="ECO:0007669"/>
    <property type="project" value="UniProtKB-SubCell"/>
</dbReference>